<dbReference type="InterPro" id="IPR053275">
    <property type="entry name" value="Agnestin_monoxygenase"/>
</dbReference>
<evidence type="ECO:0000256" key="1">
    <source>
        <dbReference type="SAM" id="MobiDB-lite"/>
    </source>
</evidence>
<evidence type="ECO:0000313" key="2">
    <source>
        <dbReference type="EMBL" id="VDM89740.1"/>
    </source>
</evidence>
<dbReference type="PANTHER" id="PTHR38688:SF1">
    <property type="entry name" value="FAD_NAD(P)-BINDING DOMAIN-CONTAINING PROTEIN"/>
    <property type="match status" value="1"/>
</dbReference>
<accession>A0A3S4BXR0</accession>
<dbReference type="InterPro" id="IPR036188">
    <property type="entry name" value="FAD/NAD-bd_sf"/>
</dbReference>
<dbReference type="PANTHER" id="PTHR38688">
    <property type="entry name" value="PYR_REDOX_2 DOMAIN-CONTAINING PROTEIN"/>
    <property type="match status" value="1"/>
</dbReference>
<dbReference type="SUPFAM" id="SSF51905">
    <property type="entry name" value="FAD/NAD(P)-binding domain"/>
    <property type="match status" value="1"/>
</dbReference>
<dbReference type="AlphaFoldDB" id="A0A3S4BXR0"/>
<organism evidence="2 3">
    <name type="scientific">Mycobacterium basiliense</name>
    <dbReference type="NCBI Taxonomy" id="2094119"/>
    <lineage>
        <taxon>Bacteria</taxon>
        <taxon>Bacillati</taxon>
        <taxon>Actinomycetota</taxon>
        <taxon>Actinomycetes</taxon>
        <taxon>Mycobacteriales</taxon>
        <taxon>Mycobacteriaceae</taxon>
        <taxon>Mycobacterium</taxon>
    </lineage>
</organism>
<dbReference type="EMBL" id="LR130759">
    <property type="protein sequence ID" value="VDM89740.1"/>
    <property type="molecule type" value="Genomic_DNA"/>
</dbReference>
<dbReference type="Gene3D" id="3.50.50.60">
    <property type="entry name" value="FAD/NAD(P)-binding domain"/>
    <property type="match status" value="1"/>
</dbReference>
<dbReference type="Proteomes" id="UP000269998">
    <property type="component" value="Chromosome"/>
</dbReference>
<gene>
    <name evidence="2" type="ORF">MB901379_03321</name>
</gene>
<feature type="region of interest" description="Disordered" evidence="1">
    <location>
        <begin position="350"/>
        <end position="369"/>
    </location>
</feature>
<dbReference type="RefSeq" id="WP_158017531.1">
    <property type="nucleotide sequence ID" value="NZ_CBCSKE010000080.1"/>
</dbReference>
<name>A0A3S4BXR0_9MYCO</name>
<protein>
    <recommendedName>
        <fullName evidence="4">Pyridine nucleotide-disulfide oxidoreductase</fullName>
    </recommendedName>
</protein>
<reference evidence="3" key="1">
    <citation type="submission" date="2018-02" db="EMBL/GenBank/DDBJ databases">
        <authorList>
            <person name="Seth-Smith MB H."/>
            <person name="Seth-Smith H."/>
        </authorList>
    </citation>
    <scope>NUCLEOTIDE SEQUENCE [LARGE SCALE GENOMIC DNA]</scope>
</reference>
<proteinExistence type="predicted"/>
<dbReference type="OrthoDB" id="4680340at2"/>
<dbReference type="KEGG" id="mbai:MB901379_03321"/>
<keyword evidence="3" id="KW-1185">Reference proteome</keyword>
<sequence length="369" mass="40616">MNHYTWTVIGAGPAGIASVGRLLDHGVLPNEIAWIDPEFAAGDLGGKWRAVPSNTQVSLFLDYFNASPAFKFGAAPHFELHDIDPRHTCRLGEVAEPLLWITAHLRAEVAALQTTATELSLSDKRWTISTFDGEISSQNVILAVGSVPKKLSYSGLTEIPVEAALNPERLKRLPLEGATVAVFGSSHSTMIALPNLLERPVQKVINFYRSPLRYAVPLEDWILFDDTGLKGDAARWARENIDGQHPERLHRCLVDSPEFGELLHECDHVIYTVGFERRQLPLTPQWGQLDHDGANGILAPGLFGIGIAFPEYRTDPLGFGEHRVGMSKFMQRLNNVLPLWLHCGESLVQTGQSSTVDPDRSPLLAGANV</sequence>
<evidence type="ECO:0008006" key="4">
    <source>
        <dbReference type="Google" id="ProtNLM"/>
    </source>
</evidence>
<evidence type="ECO:0000313" key="3">
    <source>
        <dbReference type="Proteomes" id="UP000269998"/>
    </source>
</evidence>